<dbReference type="OrthoDB" id="9807580at2"/>
<dbReference type="PANTHER" id="PTHR31480">
    <property type="entry name" value="BIFUNCTIONAL LYCOPENE CYCLASE/PHYTOENE SYNTHASE"/>
    <property type="match status" value="1"/>
</dbReference>
<dbReference type="Gene3D" id="1.10.600.10">
    <property type="entry name" value="Farnesyl Diphosphate Synthase"/>
    <property type="match status" value="1"/>
</dbReference>
<dbReference type="PATRIC" id="fig|762836.4.peg.2116"/>
<sequence length="283" mass="32077">MPVEHYENFPVASILLPKKLRPAVEAIYAFARSADDIADEGDATPEQRLADLSAYEAALDRIAQGATGHSPLFERLAVVVRQYDLPLKPMYALLSAFKQDVTVHRYATYADLLDYCARSANPVGHLMLHLYGQATADNLRDSDAICSALQLINFLQDVAIDLHKERIYLPLEDLNRYAILPGALDAPDSRPRWRAMMKFEVTRARALMLSGAPLALRMKGRIGFELRMVVQGGLKILDEIERVQYDVFRHRPKLDRRDWINVFWSAVRMKQRMKSAPLQGATL</sequence>
<dbReference type="GO" id="GO:0016114">
    <property type="term" value="P:terpenoid biosynthetic process"/>
    <property type="evidence" value="ECO:0007669"/>
    <property type="project" value="UniProtKB-ARBA"/>
</dbReference>
<evidence type="ECO:0000313" key="2">
    <source>
        <dbReference type="Proteomes" id="UP000175989"/>
    </source>
</evidence>
<dbReference type="InterPro" id="IPR033904">
    <property type="entry name" value="Trans_IPPS_HH"/>
</dbReference>
<dbReference type="NCBIfam" id="TIGR03464">
    <property type="entry name" value="HpnC"/>
    <property type="match status" value="1"/>
</dbReference>
<organism evidence="1 2">
    <name type="scientific">Duganella phyllosphaerae</name>
    <dbReference type="NCBI Taxonomy" id="762836"/>
    <lineage>
        <taxon>Bacteria</taxon>
        <taxon>Pseudomonadati</taxon>
        <taxon>Pseudomonadota</taxon>
        <taxon>Betaproteobacteria</taxon>
        <taxon>Burkholderiales</taxon>
        <taxon>Oxalobacteraceae</taxon>
        <taxon>Telluria group</taxon>
        <taxon>Duganella</taxon>
    </lineage>
</organism>
<dbReference type="Pfam" id="PF00494">
    <property type="entry name" value="SQS_PSY"/>
    <property type="match status" value="1"/>
</dbReference>
<dbReference type="GO" id="GO:0004311">
    <property type="term" value="F:geranylgeranyl diphosphate synthase activity"/>
    <property type="evidence" value="ECO:0007669"/>
    <property type="project" value="InterPro"/>
</dbReference>
<comment type="caution">
    <text evidence="1">The sequence shown here is derived from an EMBL/GenBank/DDBJ whole genome shotgun (WGS) entry which is preliminary data.</text>
</comment>
<gene>
    <name evidence="1" type="primary">crtB_2</name>
    <name evidence="1" type="ORF">DUPY_20390</name>
</gene>
<dbReference type="RefSeq" id="WP_070247730.1">
    <property type="nucleotide sequence ID" value="NZ_LROM01000077.1"/>
</dbReference>
<dbReference type="Proteomes" id="UP000175989">
    <property type="component" value="Unassembled WGS sequence"/>
</dbReference>
<keyword evidence="1" id="KW-0808">Transferase</keyword>
<dbReference type="SFLD" id="SFLDG01018">
    <property type="entry name" value="Squalene/Phytoene_Synthase_Lik"/>
    <property type="match status" value="1"/>
</dbReference>
<reference evidence="2" key="1">
    <citation type="journal article" date="2016" name="Front. Microbiol.">
        <title>Molecular Keys to the Janthinobacterium and Duganella spp. Interaction with the Plant Pathogen Fusarium graminearum.</title>
        <authorList>
            <person name="Haack F.S."/>
            <person name="Poehlein A."/>
            <person name="Kroger C."/>
            <person name="Voigt C.A."/>
            <person name="Piepenbring M."/>
            <person name="Bode H.B."/>
            <person name="Daniel R."/>
            <person name="Schafer W."/>
            <person name="Streit W.R."/>
        </authorList>
    </citation>
    <scope>NUCLEOTIDE SEQUENCE [LARGE SCALE GENOMIC DNA]</scope>
    <source>
        <strain evidence="2">T54</strain>
    </source>
</reference>
<protein>
    <submittedName>
        <fullName evidence="1">All-trans-phytoene synthase</fullName>
        <ecNumber evidence="1">2.5.1.99</ecNumber>
    </submittedName>
</protein>
<dbReference type="SFLD" id="SFLDS00005">
    <property type="entry name" value="Isoprenoid_Synthase_Type_I"/>
    <property type="match status" value="1"/>
</dbReference>
<dbReference type="EMBL" id="LROM01000077">
    <property type="protein sequence ID" value="OFA02155.1"/>
    <property type="molecule type" value="Genomic_DNA"/>
</dbReference>
<evidence type="ECO:0000313" key="1">
    <source>
        <dbReference type="EMBL" id="OFA02155.1"/>
    </source>
</evidence>
<dbReference type="SFLD" id="SFLDG01212">
    <property type="entry name" value="Phytoene_synthase_like"/>
    <property type="match status" value="1"/>
</dbReference>
<dbReference type="CDD" id="cd00683">
    <property type="entry name" value="Trans_IPPS_HH"/>
    <property type="match status" value="1"/>
</dbReference>
<dbReference type="GO" id="GO:0051996">
    <property type="term" value="F:squalene synthase [NAD(P)H] activity"/>
    <property type="evidence" value="ECO:0007669"/>
    <property type="project" value="InterPro"/>
</dbReference>
<dbReference type="InterPro" id="IPR044843">
    <property type="entry name" value="Trans_IPPS_bact-type"/>
</dbReference>
<keyword evidence="2" id="KW-1185">Reference proteome</keyword>
<name>A0A1E7WRQ0_9BURK</name>
<proteinExistence type="predicted"/>
<accession>A0A1E7WRQ0</accession>
<dbReference type="InterPro" id="IPR008949">
    <property type="entry name" value="Isoprenoid_synthase_dom_sf"/>
</dbReference>
<dbReference type="InterPro" id="IPR017827">
    <property type="entry name" value="HSQ_synthase_HpnC"/>
</dbReference>
<dbReference type="EC" id="2.5.1.99" evidence="1"/>
<dbReference type="AlphaFoldDB" id="A0A1E7WRQ0"/>
<dbReference type="SUPFAM" id="SSF48576">
    <property type="entry name" value="Terpenoid synthases"/>
    <property type="match status" value="1"/>
</dbReference>
<dbReference type="InterPro" id="IPR002060">
    <property type="entry name" value="Squ/phyt_synthse"/>
</dbReference>